<dbReference type="EMBL" id="AONG01000001">
    <property type="protein sequence ID" value="KIQ71402.1"/>
    <property type="molecule type" value="Genomic_DNA"/>
</dbReference>
<evidence type="ECO:0000313" key="7">
    <source>
        <dbReference type="Proteomes" id="UP000035100"/>
    </source>
</evidence>
<comment type="caution">
    <text evidence="6">The sequence shown here is derived from an EMBL/GenBank/DDBJ whole genome shotgun (WGS) entry which is preliminary data.</text>
</comment>
<evidence type="ECO:0000256" key="4">
    <source>
        <dbReference type="ARBA" id="ARBA00022737"/>
    </source>
</evidence>
<dbReference type="Pfam" id="PF00353">
    <property type="entry name" value="HemolysinCabind"/>
    <property type="match status" value="3"/>
</dbReference>
<dbReference type="eggNOG" id="COG2931">
    <property type="taxonomic scope" value="Bacteria"/>
</dbReference>
<reference evidence="6 7" key="1">
    <citation type="submission" date="2013-01" db="EMBL/GenBank/DDBJ databases">
        <authorList>
            <person name="Fiebig A."/>
            <person name="Goeker M."/>
            <person name="Klenk H.-P.P."/>
        </authorList>
    </citation>
    <scope>NUCLEOTIDE SEQUENCE [LARGE SCALE GENOMIC DNA]</scope>
    <source>
        <strain evidence="6 7">DSM 24838</strain>
        <plasmid evidence="6 7">pWENMAR1</plasmid>
    </source>
</reference>
<keyword evidence="7" id="KW-1185">Reference proteome</keyword>
<dbReference type="InterPro" id="IPR018511">
    <property type="entry name" value="Hemolysin-typ_Ca-bd_CS"/>
</dbReference>
<keyword evidence="3" id="KW-0964">Secreted</keyword>
<geneLocation type="plasmid" evidence="6 7">
    <name>pWENMAR1</name>
</geneLocation>
<dbReference type="SUPFAM" id="SSF51120">
    <property type="entry name" value="beta-Roll"/>
    <property type="match status" value="3"/>
</dbReference>
<evidence type="ECO:0000313" key="6">
    <source>
        <dbReference type="EMBL" id="KIQ71402.1"/>
    </source>
</evidence>
<dbReference type="PATRIC" id="fig|1123501.6.peg.28"/>
<dbReference type="PRINTS" id="PR00313">
    <property type="entry name" value="CABNDNGRPT"/>
</dbReference>
<dbReference type="InterPro" id="IPR001343">
    <property type="entry name" value="Hemolysn_Ca-bd"/>
</dbReference>
<dbReference type="PROSITE" id="PS00330">
    <property type="entry name" value="HEMOLYSIN_CALCIUM"/>
    <property type="match status" value="1"/>
</dbReference>
<evidence type="ECO:0000256" key="1">
    <source>
        <dbReference type="ARBA" id="ARBA00001913"/>
    </source>
</evidence>
<proteinExistence type="predicted"/>
<dbReference type="GO" id="GO:0005615">
    <property type="term" value="C:extracellular space"/>
    <property type="evidence" value="ECO:0007669"/>
    <property type="project" value="InterPro"/>
</dbReference>
<comment type="subcellular location">
    <subcellularLocation>
        <location evidence="2">Secreted</location>
    </subcellularLocation>
</comment>
<evidence type="ECO:0000259" key="5">
    <source>
        <dbReference type="Pfam" id="PF08548"/>
    </source>
</evidence>
<protein>
    <submittedName>
        <fullName evidence="6">Hemolysin-type calcium-binding region</fullName>
    </submittedName>
</protein>
<evidence type="ECO:0000256" key="2">
    <source>
        <dbReference type="ARBA" id="ARBA00004613"/>
    </source>
</evidence>
<sequence length="505" mass="52499">MATAVATQDERSTYGFMTAYAEGSFELEAHLSALADAGAARVLADGTAAAPRDVAAEVEAAGLDVTGSAIEVTYYLDYPGAGVFPTGGPVLNSVLIDEAEGYAEALADPDYDYVGIGITSTVRSSQDRQVAVSVVFVDTDAIALVDNGGETFAIWDSSASEEIFGTDAGEIIRADHVSGFLGGGRSDTIYGGGGDDTIYAADFYVDTLIGGAGDDTYHPDYLQGGPDVIVEEVDGGIDTIVYEGEFSLEGYANVENLTAEGMIVGNELGNTLRALFGGSVFDGKGGDDTMVGKFGDDLFLVRDAGDVVVEDEVIVSYDVVRAYTDYTLGEGQAIEQLELRRVRDADGEVVQDVSATGNEFGNRIIGNGQRNALEGGAGDDELIGAGGTDILTGGAGADVFRFTERPGADGPDRITDFESGTDRIWLDAGALGVDLGDADFVPLKTMPELVRLGTEAQDADDLLIWDAGTRTGYVDIDGAGGIAPVALIAFDEGGDTPMIGDVWLV</sequence>
<organism evidence="6 7">
    <name type="scientific">Wenxinia marina DSM 24838</name>
    <dbReference type="NCBI Taxonomy" id="1123501"/>
    <lineage>
        <taxon>Bacteria</taxon>
        <taxon>Pseudomonadati</taxon>
        <taxon>Pseudomonadota</taxon>
        <taxon>Alphaproteobacteria</taxon>
        <taxon>Rhodobacterales</taxon>
        <taxon>Roseobacteraceae</taxon>
        <taxon>Wenxinia</taxon>
    </lineage>
</organism>
<dbReference type="GO" id="GO:0005509">
    <property type="term" value="F:calcium ion binding"/>
    <property type="evidence" value="ECO:0007669"/>
    <property type="project" value="InterPro"/>
</dbReference>
<keyword evidence="6" id="KW-0614">Plasmid</keyword>
<keyword evidence="4" id="KW-0677">Repeat</keyword>
<dbReference type="OrthoDB" id="7768849at2"/>
<dbReference type="RefSeq" id="WP_018302635.1">
    <property type="nucleotide sequence ID" value="NZ_CM003137.1"/>
</dbReference>
<accession>A0A0D0QGK9</accession>
<evidence type="ECO:0000256" key="3">
    <source>
        <dbReference type="ARBA" id="ARBA00022525"/>
    </source>
</evidence>
<dbReference type="InterPro" id="IPR013858">
    <property type="entry name" value="Peptidase_M10B_C"/>
</dbReference>
<dbReference type="InterPro" id="IPR011049">
    <property type="entry name" value="Serralysin-like_metalloprot_C"/>
</dbReference>
<name>A0A0D0QGK9_9RHOB</name>
<comment type="cofactor">
    <cofactor evidence="1">
        <name>Ca(2+)</name>
        <dbReference type="ChEBI" id="CHEBI:29108"/>
    </cofactor>
</comment>
<gene>
    <name evidence="6" type="ORF">Wenmar_04112</name>
</gene>
<dbReference type="Gene3D" id="2.150.10.10">
    <property type="entry name" value="Serralysin-like metalloprotease, C-terminal"/>
    <property type="match status" value="2"/>
</dbReference>
<feature type="domain" description="Peptidase M10 serralysin C-terminal" evidence="5">
    <location>
        <begin position="371"/>
        <end position="428"/>
    </location>
</feature>
<dbReference type="Proteomes" id="UP000035100">
    <property type="component" value="Plasmid pWENMAR1"/>
</dbReference>
<dbReference type="AlphaFoldDB" id="A0A0D0QGK9"/>
<dbReference type="Pfam" id="PF08548">
    <property type="entry name" value="Peptidase_M10_C"/>
    <property type="match status" value="1"/>
</dbReference>